<protein>
    <recommendedName>
        <fullName evidence="10">U4/U6.U5 tri-snRNP-associated protein 1</fullName>
    </recommendedName>
</protein>
<dbReference type="OrthoDB" id="5583at2759"/>
<evidence type="ECO:0000256" key="4">
    <source>
        <dbReference type="ARBA" id="ARBA00023187"/>
    </source>
</evidence>
<dbReference type="PANTHER" id="PTHR14152:SF5">
    <property type="entry name" value="U4_U6.U5 TRI-SNRNP-ASSOCIATED PROTEIN 1"/>
    <property type="match status" value="1"/>
</dbReference>
<feature type="region of interest" description="Disordered" evidence="7">
    <location>
        <begin position="1"/>
        <end position="70"/>
    </location>
</feature>
<sequence>MSSKKRKQIDGDVEKSRSRSSSPQKKSKTESVESMSIEESNKLRASLGLAPLQIDEPNKGETLADDGSGEKIYNEDGFEFRHRKPANWAEMKREQELKEKLEIAKKKRDVYSKVLKSKGLADADSDDDESTQNWVQKLRRKEEDEKKAAERAKLFDEFENEILEKEKSKKKNGHKNRKSSHCPTTAGLVVGHSLDAFTEGHQILVLEDKGVLDEGDEVLMNPNLVENERHSRNVELRKRKDHYKGFDDNSDKAGVILAKYDEELEGAQKQQFRLDDKGGMDVSEELREKEALKKMQMAGKRLESLESVGALKLATEFYTHDEMVEFRKIKKRKSAKARTRRTLKAADLEPIERADERKDFGRRRSRDDENIKEESENGPVVDLARLQKLKDEALADNDDDSDDDLLPTGGIDIAGVVIDDDAEDELNAVLARTRKLKEAEHVGHRDVGAKVKALMACHETTPSESIDNEKKICFDATVEYCRQIGKSGILEDDAQMKNEEMQELEQDDDGFQREQRIKIDNEIIEKEKRKRADSCGWMAGGRPISTTLDSDDEEALKEAENQKWYENDDDDEDYEPALGEEVDVSKGVGAMLKLAAQKGYLDDSGRRRANGPSLDHLRSKHRTQIDPTKHDIEDKYMKKLDRLGTTGKGPLQPFVEKTEYHPDVNITYTDKKGRDMDAKDAYRELSYKFHGRTPGKKQLEKRANRKDIKERMLKTNSYDTPLGTLSKQLKKQKQLATPYLVLSGATDQ</sequence>
<proteinExistence type="inferred from homology"/>
<feature type="region of interest" description="Disordered" evidence="7">
    <location>
        <begin position="601"/>
        <end position="631"/>
    </location>
</feature>
<keyword evidence="6" id="KW-0175">Coiled coil</keyword>
<dbReference type="Pfam" id="PF03343">
    <property type="entry name" value="SART-1"/>
    <property type="match status" value="1"/>
</dbReference>
<reference evidence="8 9" key="1">
    <citation type="submission" date="2020-04" db="EMBL/GenBank/DDBJ databases">
        <authorList>
            <person name="Laetsch R D."/>
            <person name="Stevens L."/>
            <person name="Kumar S."/>
            <person name="Blaxter L. M."/>
        </authorList>
    </citation>
    <scope>NUCLEOTIDE SEQUENCE [LARGE SCALE GENOMIC DNA]</scope>
</reference>
<feature type="compositionally biased region" description="Basic and acidic residues" evidence="7">
    <location>
        <begin position="365"/>
        <end position="375"/>
    </location>
</feature>
<feature type="compositionally biased region" description="Basic residues" evidence="7">
    <location>
        <begin position="168"/>
        <end position="180"/>
    </location>
</feature>
<dbReference type="GO" id="GO:0045292">
    <property type="term" value="P:mRNA cis splicing, via spliceosome"/>
    <property type="evidence" value="ECO:0007669"/>
    <property type="project" value="TreeGrafter"/>
</dbReference>
<dbReference type="GO" id="GO:0046540">
    <property type="term" value="C:U4/U6 x U5 tri-snRNP complex"/>
    <property type="evidence" value="ECO:0007669"/>
    <property type="project" value="InterPro"/>
</dbReference>
<feature type="compositionally biased region" description="Basic and acidic residues" evidence="7">
    <location>
        <begin position="556"/>
        <end position="566"/>
    </location>
</feature>
<feature type="region of interest" description="Disordered" evidence="7">
    <location>
        <begin position="693"/>
        <end position="722"/>
    </location>
</feature>
<dbReference type="Proteomes" id="UP000494206">
    <property type="component" value="Unassembled WGS sequence"/>
</dbReference>
<feature type="coiled-coil region" evidence="6">
    <location>
        <begin position="487"/>
        <end position="514"/>
    </location>
</feature>
<evidence type="ECO:0000256" key="5">
    <source>
        <dbReference type="ARBA" id="ARBA00023242"/>
    </source>
</evidence>
<evidence type="ECO:0000256" key="3">
    <source>
        <dbReference type="ARBA" id="ARBA00022664"/>
    </source>
</evidence>
<evidence type="ECO:0000313" key="9">
    <source>
        <dbReference type="Proteomes" id="UP000494206"/>
    </source>
</evidence>
<feature type="compositionally biased region" description="Acidic residues" evidence="7">
    <location>
        <begin position="567"/>
        <end position="580"/>
    </location>
</feature>
<evidence type="ECO:0000256" key="7">
    <source>
        <dbReference type="SAM" id="MobiDB-lite"/>
    </source>
</evidence>
<evidence type="ECO:0000313" key="8">
    <source>
        <dbReference type="EMBL" id="CAB3398823.1"/>
    </source>
</evidence>
<feature type="region of interest" description="Disordered" evidence="7">
    <location>
        <begin position="530"/>
        <end position="580"/>
    </location>
</feature>
<dbReference type="InterPro" id="IPR005011">
    <property type="entry name" value="SNU66/SART1"/>
</dbReference>
<evidence type="ECO:0000256" key="2">
    <source>
        <dbReference type="ARBA" id="ARBA00006076"/>
    </source>
</evidence>
<dbReference type="EMBL" id="CADEPM010000001">
    <property type="protein sequence ID" value="CAB3398823.1"/>
    <property type="molecule type" value="Genomic_DNA"/>
</dbReference>
<dbReference type="PANTHER" id="PTHR14152">
    <property type="entry name" value="SQUAMOUS CELL CARCINOMA ANTIGEN RECOGNISED BY CYTOTOXIC T LYMPHOCYTES"/>
    <property type="match status" value="1"/>
</dbReference>
<evidence type="ECO:0000256" key="6">
    <source>
        <dbReference type="SAM" id="Coils"/>
    </source>
</evidence>
<gene>
    <name evidence="8" type="ORF">CBOVIS_LOCUS2059</name>
</gene>
<dbReference type="InterPro" id="IPR045347">
    <property type="entry name" value="HIND"/>
</dbReference>
<organism evidence="8 9">
    <name type="scientific">Caenorhabditis bovis</name>
    <dbReference type="NCBI Taxonomy" id="2654633"/>
    <lineage>
        <taxon>Eukaryota</taxon>
        <taxon>Metazoa</taxon>
        <taxon>Ecdysozoa</taxon>
        <taxon>Nematoda</taxon>
        <taxon>Chromadorea</taxon>
        <taxon>Rhabditida</taxon>
        <taxon>Rhabditina</taxon>
        <taxon>Rhabditomorpha</taxon>
        <taxon>Rhabditoidea</taxon>
        <taxon>Rhabditidae</taxon>
        <taxon>Peloderinae</taxon>
        <taxon>Caenorhabditis</taxon>
    </lineage>
</organism>
<comment type="subcellular location">
    <subcellularLocation>
        <location evidence="1">Nucleus</location>
    </subcellularLocation>
</comment>
<keyword evidence="5" id="KW-0539">Nucleus</keyword>
<dbReference type="GO" id="GO:0000481">
    <property type="term" value="P:maturation of 5S rRNA"/>
    <property type="evidence" value="ECO:0007669"/>
    <property type="project" value="TreeGrafter"/>
</dbReference>
<evidence type="ECO:0008006" key="10">
    <source>
        <dbReference type="Google" id="ProtNLM"/>
    </source>
</evidence>
<comment type="similarity">
    <text evidence="2">Belongs to the SNU66/SART1 family.</text>
</comment>
<feature type="region of interest" description="Disordered" evidence="7">
    <location>
        <begin position="165"/>
        <end position="186"/>
    </location>
</feature>
<keyword evidence="4" id="KW-0508">mRNA splicing</keyword>
<feature type="region of interest" description="Disordered" evidence="7">
    <location>
        <begin position="359"/>
        <end position="379"/>
    </location>
</feature>
<feature type="compositionally biased region" description="Basic and acidic residues" evidence="7">
    <location>
        <begin position="8"/>
        <end position="17"/>
    </location>
</feature>
<comment type="caution">
    <text evidence="8">The sequence shown here is derived from an EMBL/GenBank/DDBJ whole genome shotgun (WGS) entry which is preliminary data.</text>
</comment>
<dbReference type="AlphaFoldDB" id="A0A8S1EDP0"/>
<keyword evidence="3" id="KW-0507">mRNA processing</keyword>
<feature type="compositionally biased region" description="Basic and acidic residues" evidence="7">
    <location>
        <begin position="697"/>
        <end position="713"/>
    </location>
</feature>
<name>A0A8S1EDP0_9PELO</name>
<keyword evidence="9" id="KW-1185">Reference proteome</keyword>
<accession>A0A8S1EDP0</accession>
<evidence type="ECO:0000256" key="1">
    <source>
        <dbReference type="ARBA" id="ARBA00004123"/>
    </source>
</evidence>
<dbReference type="Pfam" id="PF19252">
    <property type="entry name" value="HIND"/>
    <property type="match status" value="1"/>
</dbReference>